<evidence type="ECO:0000313" key="1">
    <source>
        <dbReference type="EMBL" id="KAI3764961.1"/>
    </source>
</evidence>
<proteinExistence type="predicted"/>
<gene>
    <name evidence="1" type="ORF">L2E82_14979</name>
</gene>
<accession>A0ACB9F1W5</accession>
<name>A0ACB9F1W5_CICIN</name>
<keyword evidence="2" id="KW-1185">Reference proteome</keyword>
<reference evidence="1 2" key="2">
    <citation type="journal article" date="2022" name="Mol. Ecol. Resour.">
        <title>The genomes of chicory, endive, great burdock and yacon provide insights into Asteraceae paleo-polyploidization history and plant inulin production.</title>
        <authorList>
            <person name="Fan W."/>
            <person name="Wang S."/>
            <person name="Wang H."/>
            <person name="Wang A."/>
            <person name="Jiang F."/>
            <person name="Liu H."/>
            <person name="Zhao H."/>
            <person name="Xu D."/>
            <person name="Zhang Y."/>
        </authorList>
    </citation>
    <scope>NUCLEOTIDE SEQUENCE [LARGE SCALE GENOMIC DNA]</scope>
    <source>
        <strain evidence="2">cv. Punajuju</strain>
        <tissue evidence="1">Leaves</tissue>
    </source>
</reference>
<reference evidence="2" key="1">
    <citation type="journal article" date="2022" name="Mol. Ecol. Resour.">
        <title>The genomes of chicory, endive, great burdock and yacon provide insights into Asteraceae palaeo-polyploidization history and plant inulin production.</title>
        <authorList>
            <person name="Fan W."/>
            <person name="Wang S."/>
            <person name="Wang H."/>
            <person name="Wang A."/>
            <person name="Jiang F."/>
            <person name="Liu H."/>
            <person name="Zhao H."/>
            <person name="Xu D."/>
            <person name="Zhang Y."/>
        </authorList>
    </citation>
    <scope>NUCLEOTIDE SEQUENCE [LARGE SCALE GENOMIC DNA]</scope>
    <source>
        <strain evidence="2">cv. Punajuju</strain>
    </source>
</reference>
<dbReference type="EMBL" id="CM042011">
    <property type="protein sequence ID" value="KAI3764961.1"/>
    <property type="molecule type" value="Genomic_DNA"/>
</dbReference>
<dbReference type="Proteomes" id="UP001055811">
    <property type="component" value="Linkage Group LG03"/>
</dbReference>
<sequence length="127" mass="14394">MLKGNNQGCCGGWHQKREAPGSQLKLSTPPPSSPIYPDRSSCVTILSIQICASFRFRSRPGSRLKLSTFWPFLFSSSWRLYLSCSSSSIFELWVFVHAHCNLQTGKRLTDPTFVKQGTQVVDWYSSR</sequence>
<protein>
    <submittedName>
        <fullName evidence="1">Uncharacterized protein</fullName>
    </submittedName>
</protein>
<organism evidence="1 2">
    <name type="scientific">Cichorium intybus</name>
    <name type="common">Chicory</name>
    <dbReference type="NCBI Taxonomy" id="13427"/>
    <lineage>
        <taxon>Eukaryota</taxon>
        <taxon>Viridiplantae</taxon>
        <taxon>Streptophyta</taxon>
        <taxon>Embryophyta</taxon>
        <taxon>Tracheophyta</taxon>
        <taxon>Spermatophyta</taxon>
        <taxon>Magnoliopsida</taxon>
        <taxon>eudicotyledons</taxon>
        <taxon>Gunneridae</taxon>
        <taxon>Pentapetalae</taxon>
        <taxon>asterids</taxon>
        <taxon>campanulids</taxon>
        <taxon>Asterales</taxon>
        <taxon>Asteraceae</taxon>
        <taxon>Cichorioideae</taxon>
        <taxon>Cichorieae</taxon>
        <taxon>Cichoriinae</taxon>
        <taxon>Cichorium</taxon>
    </lineage>
</organism>
<comment type="caution">
    <text evidence="1">The sequence shown here is derived from an EMBL/GenBank/DDBJ whole genome shotgun (WGS) entry which is preliminary data.</text>
</comment>
<evidence type="ECO:0000313" key="2">
    <source>
        <dbReference type="Proteomes" id="UP001055811"/>
    </source>
</evidence>